<dbReference type="GO" id="GO:0008330">
    <property type="term" value="F:protein tyrosine/threonine phosphatase activity"/>
    <property type="evidence" value="ECO:0007669"/>
    <property type="project" value="TreeGrafter"/>
</dbReference>
<dbReference type="RefSeq" id="XP_006671320.1">
    <property type="nucleotide sequence ID" value="XM_006671257.1"/>
</dbReference>
<dbReference type="Proteomes" id="UP000001610">
    <property type="component" value="Unassembled WGS sequence"/>
</dbReference>
<accession>G3JIW2</accession>
<dbReference type="GO" id="GO:0017017">
    <property type="term" value="F:MAP kinase tyrosine/serine/threonine phosphatase activity"/>
    <property type="evidence" value="ECO:0007669"/>
    <property type="project" value="TreeGrafter"/>
</dbReference>
<dbReference type="InParanoid" id="G3JIW2"/>
<dbReference type="GeneID" id="18168131"/>
<proteinExistence type="inferred from homology"/>
<dbReference type="Pfam" id="PF00782">
    <property type="entry name" value="DSPc"/>
    <property type="match status" value="1"/>
</dbReference>
<dbReference type="VEuPathDB" id="FungiDB:CCM_06116"/>
<dbReference type="SMART" id="SM00195">
    <property type="entry name" value="DSPc"/>
    <property type="match status" value="1"/>
</dbReference>
<dbReference type="EMBL" id="JH126402">
    <property type="protein sequence ID" value="EGX91956.1"/>
    <property type="molecule type" value="Genomic_DNA"/>
</dbReference>
<dbReference type="InterPro" id="IPR029021">
    <property type="entry name" value="Prot-tyrosine_phosphatase-like"/>
</dbReference>
<dbReference type="Gene3D" id="3.90.190.10">
    <property type="entry name" value="Protein tyrosine phosphatase superfamily"/>
    <property type="match status" value="1"/>
</dbReference>
<dbReference type="CDD" id="cd14498">
    <property type="entry name" value="DSP"/>
    <property type="match status" value="1"/>
</dbReference>
<dbReference type="EC" id="3.1.3.48" evidence="2"/>
<dbReference type="GO" id="GO:0033550">
    <property type="term" value="F:MAP kinase tyrosine phosphatase activity"/>
    <property type="evidence" value="ECO:0007669"/>
    <property type="project" value="TreeGrafter"/>
</dbReference>
<comment type="similarity">
    <text evidence="1">Belongs to the protein-tyrosine phosphatase family. Non-receptor class dual specificity subfamily.</text>
</comment>
<dbReference type="GO" id="GO:0005737">
    <property type="term" value="C:cytoplasm"/>
    <property type="evidence" value="ECO:0007669"/>
    <property type="project" value="TreeGrafter"/>
</dbReference>
<protein>
    <recommendedName>
        <fullName evidence="2">protein-tyrosine-phosphatase</fullName>
        <ecNumber evidence="2">3.1.3.48</ecNumber>
    </recommendedName>
</protein>
<evidence type="ECO:0000313" key="8">
    <source>
        <dbReference type="Proteomes" id="UP000001610"/>
    </source>
</evidence>
<keyword evidence="4" id="KW-0904">Protein phosphatase</keyword>
<dbReference type="InterPro" id="IPR000387">
    <property type="entry name" value="Tyr_Pase_dom"/>
</dbReference>
<evidence type="ECO:0000259" key="5">
    <source>
        <dbReference type="PROSITE" id="PS50054"/>
    </source>
</evidence>
<sequence length="261" mass="29348">MTATTEGGAQLTRFCVPTHTSECRHEQTHRVYTVPSPCHDLVLNKSFGSDRPTPCTSPSAPKFDTTCTASISEIRPRLYIGNVFASVRPAVLRDNHITAIMSIINARYGQWSTPCIRNMVPEVNHLYIPCLDSTTMDLLPFLGRVCDFIKKHAQGPAGDNVLVHCHVGISRSASMVIAYLMREEKRSLDDVLAEVKSKRKVRPSSNFMEQLRVWDAVGYQIWQDSKETIPKVEYQAYLDRRAVRLQSLGLTGDEPIELQSL</sequence>
<organism evidence="7 8">
    <name type="scientific">Cordyceps militaris (strain CM01)</name>
    <name type="common">Caterpillar fungus</name>
    <dbReference type="NCBI Taxonomy" id="983644"/>
    <lineage>
        <taxon>Eukaryota</taxon>
        <taxon>Fungi</taxon>
        <taxon>Dikarya</taxon>
        <taxon>Ascomycota</taxon>
        <taxon>Pezizomycotina</taxon>
        <taxon>Sordariomycetes</taxon>
        <taxon>Hypocreomycetidae</taxon>
        <taxon>Hypocreales</taxon>
        <taxon>Cordycipitaceae</taxon>
        <taxon>Cordyceps</taxon>
    </lineage>
</organism>
<dbReference type="PROSITE" id="PS50054">
    <property type="entry name" value="TYR_PHOSPHATASE_DUAL"/>
    <property type="match status" value="1"/>
</dbReference>
<dbReference type="InterPro" id="IPR020422">
    <property type="entry name" value="TYR_PHOSPHATASE_DUAL_dom"/>
</dbReference>
<dbReference type="InterPro" id="IPR016130">
    <property type="entry name" value="Tyr_Pase_AS"/>
</dbReference>
<dbReference type="eggNOG" id="KOG1716">
    <property type="taxonomic scope" value="Eukaryota"/>
</dbReference>
<dbReference type="STRING" id="983644.G3JIW2"/>
<dbReference type="InterPro" id="IPR000340">
    <property type="entry name" value="Dual-sp_phosphatase_cat-dom"/>
</dbReference>
<dbReference type="HOGENOM" id="CLU_027074_2_2_1"/>
<gene>
    <name evidence="7" type="ORF">CCM_06116</name>
</gene>
<keyword evidence="8" id="KW-1185">Reference proteome</keyword>
<feature type="domain" description="Tyrosine-protein phosphatase" evidence="5">
    <location>
        <begin position="70"/>
        <end position="220"/>
    </location>
</feature>
<dbReference type="OMA" id="WIRCDDT"/>
<evidence type="ECO:0000256" key="2">
    <source>
        <dbReference type="ARBA" id="ARBA00013064"/>
    </source>
</evidence>
<dbReference type="OrthoDB" id="10252009at2759"/>
<evidence type="ECO:0000256" key="1">
    <source>
        <dbReference type="ARBA" id="ARBA00008601"/>
    </source>
</evidence>
<feature type="domain" description="Tyrosine specific protein phosphatases" evidence="6">
    <location>
        <begin position="139"/>
        <end position="199"/>
    </location>
</feature>
<evidence type="ECO:0000256" key="4">
    <source>
        <dbReference type="ARBA" id="ARBA00022912"/>
    </source>
</evidence>
<dbReference type="GO" id="GO:0043409">
    <property type="term" value="P:negative regulation of MAPK cascade"/>
    <property type="evidence" value="ECO:0007669"/>
    <property type="project" value="TreeGrafter"/>
</dbReference>
<dbReference type="PROSITE" id="PS50056">
    <property type="entry name" value="TYR_PHOSPHATASE_2"/>
    <property type="match status" value="1"/>
</dbReference>
<name>G3JIW2_CORMM</name>
<dbReference type="KEGG" id="cmt:CCM_06116"/>
<dbReference type="SUPFAM" id="SSF52799">
    <property type="entry name" value="(Phosphotyrosine protein) phosphatases II"/>
    <property type="match status" value="1"/>
</dbReference>
<keyword evidence="3" id="KW-0378">Hydrolase</keyword>
<dbReference type="PROSITE" id="PS00383">
    <property type="entry name" value="TYR_PHOSPHATASE_1"/>
    <property type="match status" value="1"/>
</dbReference>
<evidence type="ECO:0000256" key="3">
    <source>
        <dbReference type="ARBA" id="ARBA00022801"/>
    </source>
</evidence>
<dbReference type="PANTHER" id="PTHR10159:SF519">
    <property type="entry name" value="DUAL SPECIFICITY PROTEIN PHOSPHATASE MPK3"/>
    <property type="match status" value="1"/>
</dbReference>
<evidence type="ECO:0000313" key="7">
    <source>
        <dbReference type="EMBL" id="EGX91956.1"/>
    </source>
</evidence>
<dbReference type="PANTHER" id="PTHR10159">
    <property type="entry name" value="DUAL SPECIFICITY PROTEIN PHOSPHATASE"/>
    <property type="match status" value="1"/>
</dbReference>
<dbReference type="AlphaFoldDB" id="G3JIW2"/>
<evidence type="ECO:0000259" key="6">
    <source>
        <dbReference type="PROSITE" id="PS50056"/>
    </source>
</evidence>
<reference evidence="7 8" key="1">
    <citation type="journal article" date="2011" name="Genome Biol.">
        <title>Genome sequence of the insect pathogenic fungus Cordyceps militaris, a valued traditional Chinese medicine.</title>
        <authorList>
            <person name="Zheng P."/>
            <person name="Xia Y."/>
            <person name="Xiao G."/>
            <person name="Xiong C."/>
            <person name="Hu X."/>
            <person name="Zhang S."/>
            <person name="Zheng H."/>
            <person name="Huang Y."/>
            <person name="Zhou Y."/>
            <person name="Wang S."/>
            <person name="Zhao G.P."/>
            <person name="Liu X."/>
            <person name="St Leger R.J."/>
            <person name="Wang C."/>
        </authorList>
    </citation>
    <scope>NUCLEOTIDE SEQUENCE [LARGE SCALE GENOMIC DNA]</scope>
    <source>
        <strain evidence="7 8">CM01</strain>
    </source>
</reference>